<keyword evidence="2 4" id="KW-0479">Metal-binding</keyword>
<reference evidence="6 7" key="1">
    <citation type="submission" date="2017-06" db="EMBL/GenBank/DDBJ databases">
        <title>Draft genome of Pseudomonas nitroreducens DF05.</title>
        <authorList>
            <person name="Iyer R."/>
        </authorList>
    </citation>
    <scope>NUCLEOTIDE SEQUENCE [LARGE SCALE GENOMIC DNA]</scope>
    <source>
        <strain evidence="6 7">DF05</strain>
    </source>
</reference>
<keyword evidence="3 4" id="KW-0408">Iron</keyword>
<accession>A0A2D0ABW7</accession>
<dbReference type="RefSeq" id="WP_088421468.1">
    <property type="nucleotide sequence ID" value="NZ_NJBA01000012.1"/>
</dbReference>
<evidence type="ECO:0000256" key="4">
    <source>
        <dbReference type="PROSITE-ProRule" id="PRU00433"/>
    </source>
</evidence>
<evidence type="ECO:0000256" key="2">
    <source>
        <dbReference type="ARBA" id="ARBA00022723"/>
    </source>
</evidence>
<sequence>MSRSLTGVLLGGALVAVALQGSNVLAENVLPTFTGASHFSEQSGEALYKSICQGCHMPDAQGARGAGQYPALANNPRLADVDYPILMVSHGSGGMPPFQSYLSDAQIAAVVGYVRTHFGNKYMDAVTAEQVHKTTSTFDRTLQRKKP</sequence>
<dbReference type="Pfam" id="PF13442">
    <property type="entry name" value="Cytochrome_CBB3"/>
    <property type="match status" value="1"/>
</dbReference>
<dbReference type="GO" id="GO:0046872">
    <property type="term" value="F:metal ion binding"/>
    <property type="evidence" value="ECO:0007669"/>
    <property type="project" value="UniProtKB-KW"/>
</dbReference>
<dbReference type="Proteomes" id="UP000198145">
    <property type="component" value="Unassembled WGS sequence"/>
</dbReference>
<dbReference type="PANTHER" id="PTHR35008">
    <property type="entry name" value="BLL4482 PROTEIN-RELATED"/>
    <property type="match status" value="1"/>
</dbReference>
<feature type="domain" description="Cytochrome c" evidence="5">
    <location>
        <begin position="39"/>
        <end position="118"/>
    </location>
</feature>
<dbReference type="InterPro" id="IPR051459">
    <property type="entry name" value="Cytochrome_c-type_DH"/>
</dbReference>
<organism evidence="6 7">
    <name type="scientific">Pseudomonas nitroreducens</name>
    <dbReference type="NCBI Taxonomy" id="46680"/>
    <lineage>
        <taxon>Bacteria</taxon>
        <taxon>Pseudomonadati</taxon>
        <taxon>Pseudomonadota</taxon>
        <taxon>Gammaproteobacteria</taxon>
        <taxon>Pseudomonadales</taxon>
        <taxon>Pseudomonadaceae</taxon>
        <taxon>Pseudomonas</taxon>
    </lineage>
</organism>
<comment type="caution">
    <text evidence="6">The sequence shown here is derived from an EMBL/GenBank/DDBJ whole genome shotgun (WGS) entry which is preliminary data.</text>
</comment>
<evidence type="ECO:0000313" key="7">
    <source>
        <dbReference type="Proteomes" id="UP000198145"/>
    </source>
</evidence>
<dbReference type="Gene3D" id="1.10.760.10">
    <property type="entry name" value="Cytochrome c-like domain"/>
    <property type="match status" value="1"/>
</dbReference>
<gene>
    <name evidence="6" type="ORF">CEG18_26640</name>
</gene>
<protein>
    <recommendedName>
        <fullName evidence="5">Cytochrome c domain-containing protein</fullName>
    </recommendedName>
</protein>
<name>A0A2D0ABW7_PSENT</name>
<keyword evidence="1 4" id="KW-0349">Heme</keyword>
<evidence type="ECO:0000256" key="1">
    <source>
        <dbReference type="ARBA" id="ARBA00022617"/>
    </source>
</evidence>
<dbReference type="PANTHER" id="PTHR35008:SF9">
    <property type="entry name" value="CYTOCHROME C DOMAIN-CONTAINING PROTEIN"/>
    <property type="match status" value="1"/>
</dbReference>
<dbReference type="InterPro" id="IPR009056">
    <property type="entry name" value="Cyt_c-like_dom"/>
</dbReference>
<evidence type="ECO:0000259" key="5">
    <source>
        <dbReference type="PROSITE" id="PS51007"/>
    </source>
</evidence>
<dbReference type="AlphaFoldDB" id="A0A2D0ABW7"/>
<evidence type="ECO:0000256" key="3">
    <source>
        <dbReference type="ARBA" id="ARBA00023004"/>
    </source>
</evidence>
<dbReference type="EMBL" id="NJBA01000012">
    <property type="protein sequence ID" value="OWP47743.1"/>
    <property type="molecule type" value="Genomic_DNA"/>
</dbReference>
<dbReference type="GO" id="GO:0020037">
    <property type="term" value="F:heme binding"/>
    <property type="evidence" value="ECO:0007669"/>
    <property type="project" value="InterPro"/>
</dbReference>
<dbReference type="PROSITE" id="PS51007">
    <property type="entry name" value="CYTC"/>
    <property type="match status" value="1"/>
</dbReference>
<proteinExistence type="predicted"/>
<dbReference type="SUPFAM" id="SSF46626">
    <property type="entry name" value="Cytochrome c"/>
    <property type="match status" value="1"/>
</dbReference>
<evidence type="ECO:0000313" key="6">
    <source>
        <dbReference type="EMBL" id="OWP47743.1"/>
    </source>
</evidence>
<dbReference type="GO" id="GO:0009055">
    <property type="term" value="F:electron transfer activity"/>
    <property type="evidence" value="ECO:0007669"/>
    <property type="project" value="InterPro"/>
</dbReference>
<dbReference type="InterPro" id="IPR036909">
    <property type="entry name" value="Cyt_c-like_dom_sf"/>
</dbReference>